<keyword evidence="9 10" id="KW-0324">Glycolysis</keyword>
<feature type="binding site" evidence="10">
    <location>
        <position position="113"/>
    </location>
    <ligand>
        <name>Mg(2+)</name>
        <dbReference type="ChEBI" id="CHEBI:18420"/>
        <note>catalytic</note>
    </ligand>
</feature>
<dbReference type="PRINTS" id="PR00476">
    <property type="entry name" value="PHFRCTKINASE"/>
</dbReference>
<dbReference type="GO" id="GO:0048029">
    <property type="term" value="F:monosaccharide binding"/>
    <property type="evidence" value="ECO:0007669"/>
    <property type="project" value="TreeGrafter"/>
</dbReference>
<evidence type="ECO:0000256" key="7">
    <source>
        <dbReference type="ARBA" id="ARBA00022777"/>
    </source>
</evidence>
<comment type="caution">
    <text evidence="10">Lacks conserved residue(s) required for the propagation of feature annotation.</text>
</comment>
<dbReference type="InterPro" id="IPR000023">
    <property type="entry name" value="Phosphofructokinase_dom"/>
</dbReference>
<gene>
    <name evidence="10 12" type="primary">pfkA</name>
    <name evidence="12" type="ORF">L21SP3_00677</name>
</gene>
<dbReference type="EC" id="2.7.1.11" evidence="10"/>
<feature type="binding site" evidence="10">
    <location>
        <position position="172"/>
    </location>
    <ligand>
        <name>substrate</name>
        <note>ligand shared between dimeric partners</note>
    </ligand>
</feature>
<keyword evidence="6 10" id="KW-0479">Metal-binding</keyword>
<evidence type="ECO:0000256" key="8">
    <source>
        <dbReference type="ARBA" id="ARBA00022842"/>
    </source>
</evidence>
<dbReference type="Gene3D" id="3.40.50.460">
    <property type="entry name" value="Phosphofructokinase domain"/>
    <property type="match status" value="1"/>
</dbReference>
<dbReference type="GO" id="GO:0006002">
    <property type="term" value="P:fructose 6-phosphate metabolic process"/>
    <property type="evidence" value="ECO:0007669"/>
    <property type="project" value="InterPro"/>
</dbReference>
<comment type="subcellular location">
    <subcellularLocation>
        <location evidence="2 10">Cytoplasm</location>
    </subcellularLocation>
</comment>
<feature type="binding site" evidence="10">
    <location>
        <position position="15"/>
    </location>
    <ligand>
        <name>ATP</name>
        <dbReference type="ChEBI" id="CHEBI:30616"/>
    </ligand>
</feature>
<dbReference type="PANTHER" id="PTHR13697:SF52">
    <property type="entry name" value="ATP-DEPENDENT 6-PHOSPHOFRUCTOKINASE 3"/>
    <property type="match status" value="1"/>
</dbReference>
<evidence type="ECO:0000313" key="13">
    <source>
        <dbReference type="Proteomes" id="UP000188273"/>
    </source>
</evidence>
<dbReference type="FunFam" id="3.40.50.460:FF:000002">
    <property type="entry name" value="ATP-dependent 6-phosphofructokinase"/>
    <property type="match status" value="1"/>
</dbReference>
<sequence>MSNKTKCVGILTSGGDCPGLNAAIRGVAKSAMANGSRVVGFLDGFRGLVENRTMVLEDRNVSGILTNGGTILGTSRDKPRKMPMGDQILDVTDIAVANAQRNHIDCLVCLGGNGTQKNAMDLCKKGLNVITLPKTIDNDVAETDITFGFDTAIEIATDAIDKLHTTATSHHRVIVCEIMGNKAGWLTLGAGIAGGADVILIPELPYKIESIVDHLLARRRHQKRFSIVAVAEGALSKKESDEIKENGKKKKKKKTYMDDDGTYLVEETTSTKIARKITQACGIDTRVTRLGHVQRGGSPSASDRLLCTRLGTKVGQLLAEGVYNVMVGVKNNKCVPVDLEKVAGITRKVPSDHEWIKTALLVDTNLGCELKI</sequence>
<feature type="binding site" description="in other chain" evidence="10">
    <location>
        <begin position="135"/>
        <end position="137"/>
    </location>
    <ligand>
        <name>substrate</name>
        <note>ligand shared between dimeric partners</note>
    </ligand>
</feature>
<dbReference type="NCBIfam" id="NF002872">
    <property type="entry name" value="PRK03202.1"/>
    <property type="match status" value="1"/>
</dbReference>
<feature type="binding site" evidence="10">
    <location>
        <begin position="76"/>
        <end position="77"/>
    </location>
    <ligand>
        <name>ATP</name>
        <dbReference type="ChEBI" id="CHEBI:30616"/>
    </ligand>
</feature>
<feature type="binding site" description="in other chain" evidence="10">
    <location>
        <begin position="292"/>
        <end position="295"/>
    </location>
    <ligand>
        <name>substrate</name>
        <note>ligand shared between dimeric partners</note>
    </ligand>
</feature>
<comment type="subunit">
    <text evidence="10">Homodimer or homotetramer.</text>
</comment>
<evidence type="ECO:0000256" key="2">
    <source>
        <dbReference type="ARBA" id="ARBA00004496"/>
    </source>
</evidence>
<dbReference type="Proteomes" id="UP000188273">
    <property type="component" value="Chromosome"/>
</dbReference>
<feature type="domain" description="Phosphofructokinase" evidence="11">
    <location>
        <begin position="8"/>
        <end position="317"/>
    </location>
</feature>
<comment type="cofactor">
    <cofactor evidence="1 10">
        <name>Mg(2+)</name>
        <dbReference type="ChEBI" id="CHEBI:18420"/>
    </cofactor>
</comment>
<evidence type="ECO:0000256" key="3">
    <source>
        <dbReference type="ARBA" id="ARBA00004679"/>
    </source>
</evidence>
<dbReference type="KEGG" id="pbu:L21SP3_00677"/>
<dbReference type="PANTHER" id="PTHR13697">
    <property type="entry name" value="PHOSPHOFRUCTOKINASE"/>
    <property type="match status" value="1"/>
</dbReference>
<dbReference type="GO" id="GO:0005524">
    <property type="term" value="F:ATP binding"/>
    <property type="evidence" value="ECO:0007669"/>
    <property type="project" value="UniProtKB-KW"/>
</dbReference>
<evidence type="ECO:0000256" key="5">
    <source>
        <dbReference type="ARBA" id="ARBA00022679"/>
    </source>
</evidence>
<dbReference type="Pfam" id="PF00365">
    <property type="entry name" value="PFK"/>
    <property type="match status" value="1"/>
</dbReference>
<evidence type="ECO:0000256" key="6">
    <source>
        <dbReference type="ARBA" id="ARBA00022723"/>
    </source>
</evidence>
<dbReference type="GO" id="GO:0046872">
    <property type="term" value="F:metal ion binding"/>
    <property type="evidence" value="ECO:0007669"/>
    <property type="project" value="UniProtKB-KW"/>
</dbReference>
<evidence type="ECO:0000259" key="11">
    <source>
        <dbReference type="Pfam" id="PF00365"/>
    </source>
</evidence>
<evidence type="ECO:0000313" key="12">
    <source>
        <dbReference type="EMBL" id="AQQ08884.1"/>
    </source>
</evidence>
<feature type="binding site" evidence="10">
    <location>
        <position position="286"/>
    </location>
    <ligand>
        <name>substrate</name>
        <note>ligand shared between dimeric partners</note>
    </ligand>
</feature>
<comment type="similarity">
    <text evidence="10">Belongs to the phosphofructokinase type A (PFKA) family. Mixed-substrate PFK group III subfamily.</text>
</comment>
<dbReference type="GO" id="GO:0047334">
    <property type="term" value="F:diphosphate-fructose-6-phosphate 1-phosphotransferase activity"/>
    <property type="evidence" value="ECO:0007669"/>
    <property type="project" value="InterPro"/>
</dbReference>
<dbReference type="GO" id="GO:0016208">
    <property type="term" value="F:AMP binding"/>
    <property type="evidence" value="ECO:0007669"/>
    <property type="project" value="TreeGrafter"/>
</dbReference>
<reference evidence="13" key="1">
    <citation type="submission" date="2017-02" db="EMBL/GenBank/DDBJ databases">
        <title>Comparative genomics and description of representatives of a novel lineage of planctomycetes thriving in anoxic sediments.</title>
        <authorList>
            <person name="Spring S."/>
            <person name="Bunk B."/>
            <person name="Sproer C."/>
            <person name="Klenk H.-P."/>
        </authorList>
    </citation>
    <scope>NUCLEOTIDE SEQUENCE [LARGE SCALE GENOMIC DNA]</scope>
    <source>
        <strain evidence="13">L21-RPul-D3</strain>
    </source>
</reference>
<feature type="binding site" evidence="10">
    <location>
        <begin position="112"/>
        <end position="115"/>
    </location>
    <ligand>
        <name>ATP</name>
        <dbReference type="ChEBI" id="CHEBI:30616"/>
    </ligand>
</feature>
<dbReference type="Gene3D" id="3.40.50.450">
    <property type="match status" value="1"/>
</dbReference>
<dbReference type="InterPro" id="IPR035966">
    <property type="entry name" value="PKF_sf"/>
</dbReference>
<dbReference type="InterPro" id="IPR015912">
    <property type="entry name" value="Phosphofructokinase_CS"/>
</dbReference>
<evidence type="ECO:0000256" key="10">
    <source>
        <dbReference type="HAMAP-Rule" id="MF_01976"/>
    </source>
</evidence>
<dbReference type="AlphaFoldDB" id="A0A1Q2HNP2"/>
<dbReference type="PROSITE" id="PS00433">
    <property type="entry name" value="PHOSPHOFRUCTOKINASE"/>
    <property type="match status" value="1"/>
</dbReference>
<dbReference type="OrthoDB" id="9802503at2"/>
<accession>A0A1Q2HNP2</accession>
<name>A0A1Q2HNP2_9BACT</name>
<keyword evidence="7 10" id="KW-0418">Kinase</keyword>
<evidence type="ECO:0000256" key="1">
    <source>
        <dbReference type="ARBA" id="ARBA00001946"/>
    </source>
</evidence>
<dbReference type="GO" id="GO:0042802">
    <property type="term" value="F:identical protein binding"/>
    <property type="evidence" value="ECO:0007669"/>
    <property type="project" value="TreeGrafter"/>
</dbReference>
<keyword evidence="8 10" id="KW-0460">Magnesium</keyword>
<dbReference type="HAMAP" id="MF_01976">
    <property type="entry name" value="Phosphofructokinase_III"/>
    <property type="match status" value="1"/>
</dbReference>
<proteinExistence type="inferred from homology"/>
<dbReference type="GO" id="GO:0005945">
    <property type="term" value="C:6-phosphofructokinase complex"/>
    <property type="evidence" value="ECO:0007669"/>
    <property type="project" value="TreeGrafter"/>
</dbReference>
<dbReference type="GO" id="GO:0030388">
    <property type="term" value="P:fructose 1,6-bisphosphate metabolic process"/>
    <property type="evidence" value="ECO:0007669"/>
    <property type="project" value="TreeGrafter"/>
</dbReference>
<keyword evidence="10" id="KW-0067">ATP-binding</keyword>
<evidence type="ECO:0000256" key="9">
    <source>
        <dbReference type="ARBA" id="ARBA00023152"/>
    </source>
</evidence>
<organism evidence="12 13">
    <name type="scientific">Sedimentisphaera cyanobacteriorum</name>
    <dbReference type="NCBI Taxonomy" id="1940790"/>
    <lineage>
        <taxon>Bacteria</taxon>
        <taxon>Pseudomonadati</taxon>
        <taxon>Planctomycetota</taxon>
        <taxon>Phycisphaerae</taxon>
        <taxon>Sedimentisphaerales</taxon>
        <taxon>Sedimentisphaeraceae</taxon>
        <taxon>Sedimentisphaera</taxon>
    </lineage>
</organism>
<keyword evidence="5 10" id="KW-0808">Transferase</keyword>
<feature type="active site" description="Proton acceptor" evidence="10">
    <location>
        <position position="137"/>
    </location>
</feature>
<dbReference type="EMBL" id="CP019633">
    <property type="protein sequence ID" value="AQQ08884.1"/>
    <property type="molecule type" value="Genomic_DNA"/>
</dbReference>
<feature type="binding site" description="in other chain" evidence="10">
    <location>
        <position position="232"/>
    </location>
    <ligand>
        <name>substrate</name>
        <note>ligand shared between dimeric partners</note>
    </ligand>
</feature>
<dbReference type="STRING" id="1940790.L21SP3_00677"/>
<comment type="catalytic activity">
    <reaction evidence="10">
        <text>beta-D-fructose 6-phosphate + ATP = beta-D-fructose 1,6-bisphosphate + ADP + H(+)</text>
        <dbReference type="Rhea" id="RHEA:16109"/>
        <dbReference type="ChEBI" id="CHEBI:15378"/>
        <dbReference type="ChEBI" id="CHEBI:30616"/>
        <dbReference type="ChEBI" id="CHEBI:32966"/>
        <dbReference type="ChEBI" id="CHEBI:57634"/>
        <dbReference type="ChEBI" id="CHEBI:456216"/>
        <dbReference type="EC" id="2.7.1.11"/>
    </reaction>
</comment>
<keyword evidence="13" id="KW-1185">Reference proteome</keyword>
<protein>
    <recommendedName>
        <fullName evidence="10">ATP-dependent 6-phosphofructokinase</fullName>
        <shortName evidence="10">ATP-PFK</shortName>
        <shortName evidence="10">Phosphofructokinase</shortName>
        <ecNumber evidence="10">2.7.1.11</ecNumber>
    </recommendedName>
    <alternativeName>
        <fullName evidence="10">Phosphohexokinase</fullName>
    </alternativeName>
</protein>
<dbReference type="PIRSF" id="PIRSF000532">
    <property type="entry name" value="ATP_PFK_prok"/>
    <property type="match status" value="1"/>
</dbReference>
<dbReference type="InterPro" id="IPR022953">
    <property type="entry name" value="ATP_PFK"/>
</dbReference>
<dbReference type="UniPathway" id="UPA00109">
    <property type="reaction ID" value="UER00182"/>
</dbReference>
<dbReference type="GO" id="GO:0070095">
    <property type="term" value="F:fructose-6-phosphate binding"/>
    <property type="evidence" value="ECO:0007669"/>
    <property type="project" value="TreeGrafter"/>
</dbReference>
<dbReference type="GO" id="GO:0061621">
    <property type="term" value="P:canonical glycolysis"/>
    <property type="evidence" value="ECO:0007669"/>
    <property type="project" value="TreeGrafter"/>
</dbReference>
<feature type="site" description="Important for substrate specificity; cannot use PPi as phosphoryl donor" evidence="10">
    <location>
        <position position="114"/>
    </location>
</feature>
<dbReference type="InterPro" id="IPR012003">
    <property type="entry name" value="ATP_PFK_prok-type"/>
</dbReference>
<comment type="pathway">
    <text evidence="3 10">Carbohydrate degradation; glycolysis; D-glyceraldehyde 3-phosphate and glycerone phosphate from D-glucose: step 3/4.</text>
</comment>
<evidence type="ECO:0000256" key="4">
    <source>
        <dbReference type="ARBA" id="ARBA00022490"/>
    </source>
</evidence>
<comment type="function">
    <text evidence="10">Catalyzes the phosphorylation of D-fructose 6-phosphate to fructose 1,6-bisphosphate by ATP, the first committing step of glycolysis.</text>
</comment>
<keyword evidence="4 10" id="KW-0963">Cytoplasm</keyword>
<dbReference type="SUPFAM" id="SSF53784">
    <property type="entry name" value="Phosphofructokinase"/>
    <property type="match status" value="1"/>
</dbReference>
<dbReference type="RefSeq" id="WP_077539350.1">
    <property type="nucleotide sequence ID" value="NZ_CP019633.1"/>
</dbReference>
<dbReference type="GO" id="GO:0003872">
    <property type="term" value="F:6-phosphofructokinase activity"/>
    <property type="evidence" value="ECO:0007669"/>
    <property type="project" value="UniProtKB-UniRule"/>
</dbReference>
<dbReference type="InterPro" id="IPR012829">
    <property type="entry name" value="Phosphofructokinase_III"/>
</dbReference>
<keyword evidence="10" id="KW-0547">Nucleotide-binding</keyword>